<evidence type="ECO:0000256" key="3">
    <source>
        <dbReference type="ARBA" id="ARBA00022980"/>
    </source>
</evidence>
<dbReference type="GO" id="GO:1990904">
    <property type="term" value="C:ribonucleoprotein complex"/>
    <property type="evidence" value="ECO:0007669"/>
    <property type="project" value="UniProtKB-KW"/>
</dbReference>
<dbReference type="PANTHER" id="PTHR21183:SF18">
    <property type="entry name" value="LARGE RIBOSOMAL SUBUNIT PROTEIN UL29M"/>
    <property type="match status" value="1"/>
</dbReference>
<keyword evidence="8" id="KW-1185">Reference proteome</keyword>
<reference evidence="7 8" key="1">
    <citation type="submission" date="2024-09" db="EMBL/GenBank/DDBJ databases">
        <title>A chromosome-level genome assembly of Gray's grenadier anchovy, Coilia grayii.</title>
        <authorList>
            <person name="Fu Z."/>
        </authorList>
    </citation>
    <scope>NUCLEOTIDE SEQUENCE [LARGE SCALE GENOMIC DNA]</scope>
    <source>
        <strain evidence="7">G4</strain>
        <tissue evidence="7">Muscle</tissue>
    </source>
</reference>
<evidence type="ECO:0000256" key="6">
    <source>
        <dbReference type="ARBA" id="ARBA00035289"/>
    </source>
</evidence>
<evidence type="ECO:0000256" key="2">
    <source>
        <dbReference type="ARBA" id="ARBA00009254"/>
    </source>
</evidence>
<protein>
    <recommendedName>
        <fullName evidence="6">Large ribosomal subunit protein uL29m</fullName>
    </recommendedName>
</protein>
<dbReference type="SUPFAM" id="SSF46561">
    <property type="entry name" value="Ribosomal protein L29 (L29p)"/>
    <property type="match status" value="1"/>
</dbReference>
<organism evidence="7 8">
    <name type="scientific">Coilia grayii</name>
    <name type="common">Gray's grenadier anchovy</name>
    <dbReference type="NCBI Taxonomy" id="363190"/>
    <lineage>
        <taxon>Eukaryota</taxon>
        <taxon>Metazoa</taxon>
        <taxon>Chordata</taxon>
        <taxon>Craniata</taxon>
        <taxon>Vertebrata</taxon>
        <taxon>Euteleostomi</taxon>
        <taxon>Actinopterygii</taxon>
        <taxon>Neopterygii</taxon>
        <taxon>Teleostei</taxon>
        <taxon>Clupei</taxon>
        <taxon>Clupeiformes</taxon>
        <taxon>Clupeoidei</taxon>
        <taxon>Engraulidae</taxon>
        <taxon>Coilinae</taxon>
        <taxon>Coilia</taxon>
    </lineage>
</organism>
<dbReference type="InterPro" id="IPR038340">
    <property type="entry name" value="MRP-L47_sf"/>
</dbReference>
<dbReference type="Proteomes" id="UP001591681">
    <property type="component" value="Unassembled WGS sequence"/>
</dbReference>
<dbReference type="Gene3D" id="6.10.330.20">
    <property type="match status" value="1"/>
</dbReference>
<evidence type="ECO:0000256" key="4">
    <source>
        <dbReference type="ARBA" id="ARBA00023128"/>
    </source>
</evidence>
<evidence type="ECO:0000256" key="1">
    <source>
        <dbReference type="ARBA" id="ARBA00004173"/>
    </source>
</evidence>
<dbReference type="AlphaFoldDB" id="A0ABD1JQX9"/>
<dbReference type="GO" id="GO:0005840">
    <property type="term" value="C:ribosome"/>
    <property type="evidence" value="ECO:0007669"/>
    <property type="project" value="UniProtKB-KW"/>
</dbReference>
<dbReference type="GO" id="GO:0005739">
    <property type="term" value="C:mitochondrion"/>
    <property type="evidence" value="ECO:0007669"/>
    <property type="project" value="UniProtKB-SubCell"/>
</dbReference>
<dbReference type="InterPro" id="IPR036049">
    <property type="entry name" value="Ribosomal_uL29_sf"/>
</dbReference>
<dbReference type="Pfam" id="PF06984">
    <property type="entry name" value="MRP-L47"/>
    <property type="match status" value="1"/>
</dbReference>
<gene>
    <name evidence="7" type="ORF">ACEWY4_013955</name>
</gene>
<keyword evidence="3" id="KW-0689">Ribosomal protein</keyword>
<dbReference type="PANTHER" id="PTHR21183">
    <property type="entry name" value="RIBOSOMAL PROTEIN L47, MITOCHONDRIAL-RELATED"/>
    <property type="match status" value="1"/>
</dbReference>
<accession>A0ABD1JQX9</accession>
<comment type="caution">
    <text evidence="7">The sequence shown here is derived from an EMBL/GenBank/DDBJ whole genome shotgun (WGS) entry which is preliminary data.</text>
</comment>
<comment type="similarity">
    <text evidence="2">Belongs to the universal ribosomal protein uL29 family.</text>
</comment>
<dbReference type="InterPro" id="IPR010729">
    <property type="entry name" value="Ribosomal_uL29_mit"/>
</dbReference>
<evidence type="ECO:0000313" key="7">
    <source>
        <dbReference type="EMBL" id="KAL2089267.1"/>
    </source>
</evidence>
<comment type="subcellular location">
    <subcellularLocation>
        <location evidence="1">Mitochondrion</location>
    </subcellularLocation>
</comment>
<sequence>MAATSAGRIAGLCRLFQRCVSSFTLQQAEYSSSRCISLSNRLSSVCSAVAPAYYRLFHTSHSSSGLEEFFDLPENWGEATVKSGGPWTSKQLRAKSNEDLHKLWYVLLKEKNMLLTLEQEAKRQRVAMPSPERLKKVERSMVRLDTVVEERELSLRRLITGHEKGRPGAWRRSVFGHAYWYRFREHPIPWFMNTHYKRKRFFTPQFVEPHMRLSLEKHLRVKVRKTQLERQQKKKLEELFPKATAHTHS</sequence>
<proteinExistence type="inferred from homology"/>
<evidence type="ECO:0000313" key="8">
    <source>
        <dbReference type="Proteomes" id="UP001591681"/>
    </source>
</evidence>
<keyword evidence="5" id="KW-0687">Ribonucleoprotein</keyword>
<keyword evidence="4" id="KW-0496">Mitochondrion</keyword>
<evidence type="ECO:0000256" key="5">
    <source>
        <dbReference type="ARBA" id="ARBA00023274"/>
    </source>
</evidence>
<dbReference type="EMBL" id="JBHFQA010000012">
    <property type="protein sequence ID" value="KAL2089267.1"/>
    <property type="molecule type" value="Genomic_DNA"/>
</dbReference>
<name>A0ABD1JQX9_9TELE</name>